<proteinExistence type="predicted"/>
<keyword evidence="2" id="KW-0812">Transmembrane</keyword>
<dbReference type="Proteomes" id="UP000006075">
    <property type="component" value="Unassembled WGS sequence"/>
</dbReference>
<evidence type="ECO:0000256" key="2">
    <source>
        <dbReference type="SAM" id="Phobius"/>
    </source>
</evidence>
<dbReference type="EMBL" id="AGWP01000004">
    <property type="protein sequence ID" value="EJZ87236.1"/>
    <property type="molecule type" value="Genomic_DNA"/>
</dbReference>
<reference evidence="3 4" key="1">
    <citation type="submission" date="2012-07" db="EMBL/GenBank/DDBJ databases">
        <title>The Genome Sequence of Actinomyces neuii subsp. anitratus BVS029A5.</title>
        <authorList>
            <consortium name="The Broad Institute Genome Sequencing Platform"/>
            <person name="Earl A."/>
            <person name="Ward D."/>
            <person name="Feldgarden M."/>
            <person name="Gevers D."/>
            <person name="Saerens B."/>
            <person name="Vaneechoutte M."/>
            <person name="Walker B."/>
            <person name="Young S.K."/>
            <person name="Zeng Q."/>
            <person name="Gargeya S."/>
            <person name="Fitzgerald M."/>
            <person name="Haas B."/>
            <person name="Abouelleil A."/>
            <person name="Alvarado L."/>
            <person name="Arachchi H.M."/>
            <person name="Berlin A."/>
            <person name="Chapman S.B."/>
            <person name="Goldberg J."/>
            <person name="Griggs A."/>
            <person name="Gujja S."/>
            <person name="Hansen M."/>
            <person name="Howarth C."/>
            <person name="Imamovic A."/>
            <person name="Larimer J."/>
            <person name="McCowen C."/>
            <person name="Montmayeur A."/>
            <person name="Murphy C."/>
            <person name="Neiman D."/>
            <person name="Pearson M."/>
            <person name="Priest M."/>
            <person name="Roberts A."/>
            <person name="Saif S."/>
            <person name="Shea T."/>
            <person name="Sisk P."/>
            <person name="Sykes S."/>
            <person name="Wortman J."/>
            <person name="Nusbaum C."/>
            <person name="Birren B."/>
        </authorList>
    </citation>
    <scope>NUCLEOTIDE SEQUENCE [LARGE SCALE GENOMIC DNA]</scope>
    <source>
        <strain evidence="3 4">BVS029A5</strain>
    </source>
</reference>
<evidence type="ECO:0000313" key="3">
    <source>
        <dbReference type="EMBL" id="EJZ87236.1"/>
    </source>
</evidence>
<protein>
    <submittedName>
        <fullName evidence="3">Uncharacterized protein</fullName>
    </submittedName>
</protein>
<organism evidence="3 4">
    <name type="scientific">Winkia neuii BV029A5</name>
    <dbReference type="NCBI Taxonomy" id="888439"/>
    <lineage>
        <taxon>Bacteria</taxon>
        <taxon>Bacillati</taxon>
        <taxon>Actinomycetota</taxon>
        <taxon>Actinomycetes</taxon>
        <taxon>Actinomycetales</taxon>
        <taxon>Actinomycetaceae</taxon>
        <taxon>Winkia</taxon>
    </lineage>
</organism>
<evidence type="ECO:0000313" key="4">
    <source>
        <dbReference type="Proteomes" id="UP000006075"/>
    </source>
</evidence>
<feature type="transmembrane region" description="Helical" evidence="2">
    <location>
        <begin position="12"/>
        <end position="31"/>
    </location>
</feature>
<keyword evidence="2" id="KW-1133">Transmembrane helix</keyword>
<feature type="compositionally biased region" description="Basic and acidic residues" evidence="1">
    <location>
        <begin position="66"/>
        <end position="75"/>
    </location>
</feature>
<sequence>MGIGEVALETLSVILKVGIAACAGALVYALLQDSTPSWFWTVAIAMLVVCGAELFLIHLIHKDDSAEGGETRHMQAGDTPLFEDEN</sequence>
<keyword evidence="2" id="KW-0472">Membrane</keyword>
<dbReference type="AlphaFoldDB" id="K0YUB3"/>
<dbReference type="HOGENOM" id="CLU_2490850_0_0_11"/>
<feature type="region of interest" description="Disordered" evidence="1">
    <location>
        <begin position="66"/>
        <end position="86"/>
    </location>
</feature>
<name>K0YUB3_9ACTO</name>
<dbReference type="PATRIC" id="fig|888439.3.peg.588"/>
<feature type="transmembrane region" description="Helical" evidence="2">
    <location>
        <begin position="37"/>
        <end position="57"/>
    </location>
</feature>
<keyword evidence="4" id="KW-1185">Reference proteome</keyword>
<evidence type="ECO:0000256" key="1">
    <source>
        <dbReference type="SAM" id="MobiDB-lite"/>
    </source>
</evidence>
<accession>K0YUB3</accession>
<comment type="caution">
    <text evidence="3">The sequence shown here is derived from an EMBL/GenBank/DDBJ whole genome shotgun (WGS) entry which is preliminary data.</text>
</comment>
<gene>
    <name evidence="3" type="ORF">HMPREF9240_00585</name>
</gene>